<evidence type="ECO:0000313" key="1">
    <source>
        <dbReference type="EMBL" id="SIT58784.1"/>
    </source>
</evidence>
<proteinExistence type="predicted"/>
<dbReference type="Proteomes" id="UP000188388">
    <property type="component" value="Unassembled WGS sequence"/>
</dbReference>
<gene>
    <name evidence="1" type="ORF">BQ8794_60093</name>
</gene>
<organism evidence="1 2">
    <name type="scientific">Mesorhizobium prunaredense</name>
    <dbReference type="NCBI Taxonomy" id="1631249"/>
    <lineage>
        <taxon>Bacteria</taxon>
        <taxon>Pseudomonadati</taxon>
        <taxon>Pseudomonadota</taxon>
        <taxon>Alphaproteobacteria</taxon>
        <taxon>Hyphomicrobiales</taxon>
        <taxon>Phyllobacteriaceae</taxon>
        <taxon>Mesorhizobium</taxon>
    </lineage>
</organism>
<dbReference type="RefSeq" id="WP_077381839.1">
    <property type="nucleotide sequence ID" value="NZ_FTPD01000056.1"/>
</dbReference>
<keyword evidence="2" id="KW-1185">Reference proteome</keyword>
<name>A0A1R3VK12_9HYPH</name>
<evidence type="ECO:0000313" key="2">
    <source>
        <dbReference type="Proteomes" id="UP000188388"/>
    </source>
</evidence>
<sequence length="122" mass="14370">MSIIEYERQVLRLFQEEPKWRIAPFGVTYRVDTKERVYFDYDNRPILRVGPDGKGEIISPDAFVYFSMLADLLIDFDGHYDPDGLKIVTDVIDKHGLAPELRRRWELFQRDELPDPAWGGRP</sequence>
<dbReference type="AlphaFoldDB" id="A0A1R3VK12"/>
<protein>
    <submittedName>
        <fullName evidence="1">Uncharacterized protein</fullName>
    </submittedName>
</protein>
<dbReference type="STRING" id="1631249.BQ8794_60093"/>
<reference evidence="2" key="1">
    <citation type="submission" date="2017-01" db="EMBL/GenBank/DDBJ databases">
        <authorList>
            <person name="Brunel B."/>
        </authorList>
    </citation>
    <scope>NUCLEOTIDE SEQUENCE [LARGE SCALE GENOMIC DNA]</scope>
</reference>
<dbReference type="EMBL" id="FTPD01000056">
    <property type="protein sequence ID" value="SIT58784.1"/>
    <property type="molecule type" value="Genomic_DNA"/>
</dbReference>
<accession>A0A1R3VK12</accession>